<dbReference type="InterPro" id="IPR011701">
    <property type="entry name" value="MFS"/>
</dbReference>
<name>A0AA38RX99_9PEZI</name>
<evidence type="ECO:0000256" key="5">
    <source>
        <dbReference type="ARBA" id="ARBA00023136"/>
    </source>
</evidence>
<keyword evidence="9" id="KW-1185">Reference proteome</keyword>
<feature type="transmembrane region" description="Helical" evidence="6">
    <location>
        <begin position="96"/>
        <end position="113"/>
    </location>
</feature>
<sequence>MDSTKKDTLVGESPVELNGSASAAPSSTDVEAEFRAAVTEYVPGTKLEKRLVRKVDIFMVPTLWFMCVLAYVDRNNIGNARAAGMATDLGLTDSNYSMLISIFFIGYLIYEIPSNLILSRCPPSWYLPGLMVAWGILVAGMSQVKNYHAILICRFFLGLIEAGFMPGVMYLMSCWYKKDEIGKRFSIFFSALCIAGAVSGLLSGAIISGLEGRRGMAGWRWLFLLEGVITVGFAAMCKFILPDYPAITQRLTPEERQIAVVRILHDKQANASHATKKLKPLQAFFAALVDLRTYFFMALYLLDNGCATISYFIPTVLKDMGYAGTLAQWMTVPIWIVGTFFLVVVPLSSDRLQDRRWHIVFGFAVAFVSGIIIVTVKHNTAARYAFICFYISGVYSAFPLILTWGSETMALPAEKRAVAIAAVNAVGNLAAIYGSYMWPSKDAPDYTRGFTAMVGMCGGAALLAALMPVAFKFLPEFKTKAERELEAIEGRVVDDN</sequence>
<feature type="transmembrane region" description="Helical" evidence="6">
    <location>
        <begin position="219"/>
        <end position="241"/>
    </location>
</feature>
<comment type="caution">
    <text evidence="8">The sequence shown here is derived from an EMBL/GenBank/DDBJ whole genome shotgun (WGS) entry which is preliminary data.</text>
</comment>
<dbReference type="PANTHER" id="PTHR43791">
    <property type="entry name" value="PERMEASE-RELATED"/>
    <property type="match status" value="1"/>
</dbReference>
<dbReference type="Proteomes" id="UP001174694">
    <property type="component" value="Unassembled WGS sequence"/>
</dbReference>
<feature type="transmembrane region" description="Helical" evidence="6">
    <location>
        <begin position="357"/>
        <end position="376"/>
    </location>
</feature>
<accession>A0AA38RX99</accession>
<feature type="transmembrane region" description="Helical" evidence="6">
    <location>
        <begin position="382"/>
        <end position="405"/>
    </location>
</feature>
<feature type="transmembrane region" description="Helical" evidence="6">
    <location>
        <begin position="450"/>
        <end position="474"/>
    </location>
</feature>
<evidence type="ECO:0000313" key="8">
    <source>
        <dbReference type="EMBL" id="KAJ9144155.1"/>
    </source>
</evidence>
<proteinExistence type="predicted"/>
<gene>
    <name evidence="8" type="ORF">NKR23_g6051</name>
</gene>
<dbReference type="FunFam" id="1.20.1250.20:FF:000057">
    <property type="entry name" value="MFS general substrate transporter"/>
    <property type="match status" value="1"/>
</dbReference>
<feature type="transmembrane region" description="Helical" evidence="6">
    <location>
        <begin position="322"/>
        <end position="345"/>
    </location>
</feature>
<dbReference type="AlphaFoldDB" id="A0AA38RX99"/>
<keyword evidence="3 6" id="KW-0812">Transmembrane</keyword>
<feature type="domain" description="Major facilitator superfamily (MFS) profile" evidence="7">
    <location>
        <begin position="59"/>
        <end position="478"/>
    </location>
</feature>
<evidence type="ECO:0000259" key="7">
    <source>
        <dbReference type="PROSITE" id="PS50850"/>
    </source>
</evidence>
<dbReference type="Gene3D" id="1.20.1250.20">
    <property type="entry name" value="MFS general substrate transporter like domains"/>
    <property type="match status" value="2"/>
</dbReference>
<dbReference type="PROSITE" id="PS50850">
    <property type="entry name" value="MFS"/>
    <property type="match status" value="1"/>
</dbReference>
<evidence type="ECO:0000256" key="1">
    <source>
        <dbReference type="ARBA" id="ARBA00004141"/>
    </source>
</evidence>
<dbReference type="GO" id="GO:0016020">
    <property type="term" value="C:membrane"/>
    <property type="evidence" value="ECO:0007669"/>
    <property type="project" value="UniProtKB-SubCell"/>
</dbReference>
<feature type="transmembrane region" description="Helical" evidence="6">
    <location>
        <begin position="417"/>
        <end position="438"/>
    </location>
</feature>
<feature type="transmembrane region" description="Helical" evidence="6">
    <location>
        <begin position="125"/>
        <end position="143"/>
    </location>
</feature>
<dbReference type="GO" id="GO:0022857">
    <property type="term" value="F:transmembrane transporter activity"/>
    <property type="evidence" value="ECO:0007669"/>
    <property type="project" value="InterPro"/>
</dbReference>
<feature type="transmembrane region" description="Helical" evidence="6">
    <location>
        <begin position="55"/>
        <end position="72"/>
    </location>
</feature>
<keyword evidence="5 6" id="KW-0472">Membrane</keyword>
<dbReference type="InterPro" id="IPR036259">
    <property type="entry name" value="MFS_trans_sf"/>
</dbReference>
<feature type="transmembrane region" description="Helical" evidence="6">
    <location>
        <begin position="185"/>
        <end position="207"/>
    </location>
</feature>
<feature type="transmembrane region" description="Helical" evidence="6">
    <location>
        <begin position="149"/>
        <end position="173"/>
    </location>
</feature>
<dbReference type="SUPFAM" id="SSF103473">
    <property type="entry name" value="MFS general substrate transporter"/>
    <property type="match status" value="1"/>
</dbReference>
<evidence type="ECO:0000256" key="2">
    <source>
        <dbReference type="ARBA" id="ARBA00022448"/>
    </source>
</evidence>
<protein>
    <submittedName>
        <fullName evidence="8">Retrograde regulation protein 2</fullName>
    </submittedName>
</protein>
<keyword evidence="2" id="KW-0813">Transport</keyword>
<evidence type="ECO:0000256" key="3">
    <source>
        <dbReference type="ARBA" id="ARBA00022692"/>
    </source>
</evidence>
<comment type="subcellular location">
    <subcellularLocation>
        <location evidence="1">Membrane</location>
        <topology evidence="1">Multi-pass membrane protein</topology>
    </subcellularLocation>
</comment>
<evidence type="ECO:0000256" key="4">
    <source>
        <dbReference type="ARBA" id="ARBA00022989"/>
    </source>
</evidence>
<dbReference type="Pfam" id="PF07690">
    <property type="entry name" value="MFS_1"/>
    <property type="match status" value="1"/>
</dbReference>
<evidence type="ECO:0000256" key="6">
    <source>
        <dbReference type="SAM" id="Phobius"/>
    </source>
</evidence>
<keyword evidence="4 6" id="KW-1133">Transmembrane helix</keyword>
<evidence type="ECO:0000313" key="9">
    <source>
        <dbReference type="Proteomes" id="UP001174694"/>
    </source>
</evidence>
<dbReference type="EMBL" id="JANBVO010000017">
    <property type="protein sequence ID" value="KAJ9144155.1"/>
    <property type="molecule type" value="Genomic_DNA"/>
</dbReference>
<organism evidence="8 9">
    <name type="scientific">Pleurostoma richardsiae</name>
    <dbReference type="NCBI Taxonomy" id="41990"/>
    <lineage>
        <taxon>Eukaryota</taxon>
        <taxon>Fungi</taxon>
        <taxon>Dikarya</taxon>
        <taxon>Ascomycota</taxon>
        <taxon>Pezizomycotina</taxon>
        <taxon>Sordariomycetes</taxon>
        <taxon>Sordariomycetidae</taxon>
        <taxon>Calosphaeriales</taxon>
        <taxon>Pleurostomataceae</taxon>
        <taxon>Pleurostoma</taxon>
    </lineage>
</organism>
<dbReference type="InterPro" id="IPR020846">
    <property type="entry name" value="MFS_dom"/>
</dbReference>
<reference evidence="8" key="1">
    <citation type="submission" date="2022-07" db="EMBL/GenBank/DDBJ databases">
        <title>Fungi with potential for degradation of polypropylene.</title>
        <authorList>
            <person name="Gostincar C."/>
        </authorList>
    </citation>
    <scope>NUCLEOTIDE SEQUENCE</scope>
    <source>
        <strain evidence="8">EXF-13308</strain>
    </source>
</reference>
<dbReference type="PANTHER" id="PTHR43791:SF38">
    <property type="entry name" value="MAJOR FACILITATOR SUPERFAMILY (MFS) PROFILE DOMAIN-CONTAINING PROTEIN"/>
    <property type="match status" value="1"/>
</dbReference>
<dbReference type="FunFam" id="1.20.1250.20:FF:000013">
    <property type="entry name" value="MFS general substrate transporter"/>
    <property type="match status" value="1"/>
</dbReference>